<name>A0A3T1CWX8_9VIRU</name>
<keyword evidence="5" id="KW-1185">Reference proteome</keyword>
<protein>
    <submittedName>
        <fullName evidence="4">Uncharacterized protein</fullName>
    </submittedName>
</protein>
<dbReference type="KEGG" id="vg:80540692"/>
<keyword evidence="2" id="KW-0167">Capsid protein</keyword>
<comment type="subcellular location">
    <subcellularLocation>
        <location evidence="1">Virion</location>
    </subcellularLocation>
</comment>
<sequence length="566" mass="61543">MSSAATPPADISANTLVEVSLTDGNLNVPAGIVWRVPSLRPAIIESAGSKSEEAISVPADMPAFLVAKKRPAIRIAAQMTKGQWTELIDHVAYDGKMTESAASLCLRNGIALDSRVLDFLALPTGAIVEKDSCVQGALMALITANNRFGSIRRSLTEHGATSTIISTNSRAELRLSKNANAYKFHWPITRSSDGFSWPCIKVLLPALPAGLKWRPDVVERLMCSARMHSGGTPVFSTTGTANKMLAQTFNVWPDLTNSYGSTNAYMRSSKPWLVAIPIVSNETISDRKMPFFPMVCMPYHDVDLQVTMEMHMASLIEGPIDAHPADTIAPLQIALELDGVFLNADERRQLAKTSTYQPFVAKDDVTHAEENVPKVREEGPQSMPCVDWMAASGENAELVKRPSPAPESTSGYRIIFDPVEFKENVPANGIVKLGLTGGATGFIFRLSPINTSDKMVVSACPLTSATLKLNGSRAHVYDIVDLVELNWKKSGRAKPHDEGVMLFPFGHRAVEQDSGDFIDFSHIEKAEIALAFQPQFSPADWKLDLVTLGQNVGMNCGGMYGVKFAH</sequence>
<dbReference type="SUPFAM" id="SSF49749">
    <property type="entry name" value="Group II dsDNA viruses VP"/>
    <property type="match status" value="1"/>
</dbReference>
<evidence type="ECO:0000256" key="1">
    <source>
        <dbReference type="ARBA" id="ARBA00004328"/>
    </source>
</evidence>
<accession>A0A3T1CWX8</accession>
<dbReference type="Proteomes" id="UP001161669">
    <property type="component" value="Segment"/>
</dbReference>
<dbReference type="EMBL" id="AP018495">
    <property type="protein sequence ID" value="BBI30340.1"/>
    <property type="molecule type" value="Genomic_DNA"/>
</dbReference>
<evidence type="ECO:0000313" key="4">
    <source>
        <dbReference type="EMBL" id="BBI30340.1"/>
    </source>
</evidence>
<evidence type="ECO:0000256" key="2">
    <source>
        <dbReference type="ARBA" id="ARBA00022561"/>
    </source>
</evidence>
<keyword evidence="3" id="KW-0946">Virion</keyword>
<dbReference type="Gene3D" id="2.70.9.10">
    <property type="entry name" value="Adenovirus Type 2 Hexon, domain 4"/>
    <property type="match status" value="1"/>
</dbReference>
<organism evidence="4 5">
    <name type="scientific">Acanthamoeba castellanii medusavirus J1</name>
    <dbReference type="NCBI Taxonomy" id="3114988"/>
    <lineage>
        <taxon>Viruses</taxon>
        <taxon>Varidnaviria</taxon>
        <taxon>Bamfordvirae</taxon>
        <taxon>Nucleocytoviricota</taxon>
        <taxon>Megaviricetes</taxon>
        <taxon>Mamonoviridae</taxon>
        <taxon>Medusavirus</taxon>
        <taxon>Medusavirus medusae</taxon>
    </lineage>
</organism>
<reference evidence="5" key="1">
    <citation type="journal article" date="2019" name="J. Virol.">
        <title>Medusavirus, a novel large DNA virus discovered from hot spring water.</title>
        <authorList>
            <person name="Yoshikawa G."/>
            <person name="Blanc-Mathieu R."/>
            <person name="Song C."/>
            <person name="Kayama Y."/>
            <person name="Mochizuki T."/>
            <person name="Murata K."/>
            <person name="Ogata H."/>
            <person name="Takemura M."/>
        </authorList>
    </citation>
    <scope>NUCLEOTIDE SEQUENCE [LARGE SCALE GENOMIC DNA]</scope>
</reference>
<dbReference type="InterPro" id="IPR016112">
    <property type="entry name" value="VP_dsDNA_II"/>
</dbReference>
<proteinExistence type="predicted"/>
<evidence type="ECO:0000256" key="3">
    <source>
        <dbReference type="ARBA" id="ARBA00022844"/>
    </source>
</evidence>
<evidence type="ECO:0000313" key="5">
    <source>
        <dbReference type="Proteomes" id="UP001161669"/>
    </source>
</evidence>